<dbReference type="KEGG" id="ter:Tery_3856"/>
<evidence type="ECO:0000313" key="1">
    <source>
        <dbReference type="EMBL" id="ABG52897.1"/>
    </source>
</evidence>
<dbReference type="AlphaFoldDB" id="Q10XX7"/>
<dbReference type="HOGENOM" id="CLU_183856_0_0_3"/>
<dbReference type="EMBL" id="CP000393">
    <property type="protein sequence ID" value="ABG52897.1"/>
    <property type="molecule type" value="Genomic_DNA"/>
</dbReference>
<accession>Q10XX7</accession>
<name>Q10XX7_TRIEI</name>
<protein>
    <submittedName>
        <fullName evidence="1">Uncharacterized protein</fullName>
    </submittedName>
</protein>
<reference evidence="1" key="1">
    <citation type="submission" date="2006-06" db="EMBL/GenBank/DDBJ databases">
        <title>Complete sequence of Trichodesmium erythraeum IMS101.</title>
        <authorList>
            <consortium name="US DOE Joint Genome Institute"/>
            <person name="Copeland A."/>
            <person name="Lucas S."/>
            <person name="Lapidus A."/>
            <person name="Barry K."/>
            <person name="Detter J.C."/>
            <person name="Glavina del Rio T."/>
            <person name="Hammon N."/>
            <person name="Israni S."/>
            <person name="Dalin E."/>
            <person name="Tice H."/>
            <person name="Pitluck S."/>
            <person name="Kiss H."/>
            <person name="Munk A.C."/>
            <person name="Brettin T."/>
            <person name="Bruce D."/>
            <person name="Han C."/>
            <person name="Tapia R."/>
            <person name="Gilna P."/>
            <person name="Schmutz J."/>
            <person name="Larimer F."/>
            <person name="Land M."/>
            <person name="Hauser L."/>
            <person name="Kyrpides N."/>
            <person name="Kim E."/>
            <person name="Richardson P."/>
        </authorList>
    </citation>
    <scope>NUCLEOTIDE SEQUENCE [LARGE SCALE GENOMIC DNA]</scope>
    <source>
        <strain evidence="1">IMS101</strain>
    </source>
</reference>
<organism evidence="1">
    <name type="scientific">Trichodesmium erythraeum (strain IMS101)</name>
    <dbReference type="NCBI Taxonomy" id="203124"/>
    <lineage>
        <taxon>Bacteria</taxon>
        <taxon>Bacillati</taxon>
        <taxon>Cyanobacteriota</taxon>
        <taxon>Cyanophyceae</taxon>
        <taxon>Oscillatoriophycideae</taxon>
        <taxon>Oscillatoriales</taxon>
        <taxon>Microcoleaceae</taxon>
        <taxon>Trichodesmium</taxon>
    </lineage>
</organism>
<dbReference type="eggNOG" id="COG3677">
    <property type="taxonomic scope" value="Bacteria"/>
</dbReference>
<proteinExistence type="predicted"/>
<sequence>MPMVLEAHVEGSSLRVISPTVNLADNTVISLVRAACEKGQMIHNAHLQNINTSQMSSDEFWSLIQKKQKQCQYQELTEGDSWVGKPLGFIQ</sequence>
<gene>
    <name evidence="1" type="ordered locus">Tery_3856</name>
</gene>